<dbReference type="RefSeq" id="WP_240775350.1">
    <property type="nucleotide sequence ID" value="NZ_BAQC01000038.1"/>
</dbReference>
<dbReference type="InterPro" id="IPR029058">
    <property type="entry name" value="AB_hydrolase_fold"/>
</dbReference>
<dbReference type="PANTHER" id="PTHR43056">
    <property type="entry name" value="PEPTIDASE S9 PROLYL OLIGOPEPTIDASE"/>
    <property type="match status" value="1"/>
</dbReference>
<evidence type="ECO:0000259" key="1">
    <source>
        <dbReference type="Pfam" id="PF00326"/>
    </source>
</evidence>
<dbReference type="PANTHER" id="PTHR43056:SF5">
    <property type="entry name" value="PEPTIDASE S9 PROLYL OLIGOPEPTIDASE CATALYTIC DOMAIN-CONTAINING PROTEIN"/>
    <property type="match status" value="1"/>
</dbReference>
<name>A0ABQ0QR61_9PROT</name>
<accession>A0ABQ0QR61</accession>
<dbReference type="Gene3D" id="2.120.10.30">
    <property type="entry name" value="TolB, C-terminal domain"/>
    <property type="match status" value="1"/>
</dbReference>
<comment type="caution">
    <text evidence="2">The sequence shown here is derived from an EMBL/GenBank/DDBJ whole genome shotgun (WGS) entry which is preliminary data.</text>
</comment>
<keyword evidence="3" id="KW-1185">Reference proteome</keyword>
<organism evidence="2 3">
    <name type="scientific">Neokomagataea thailandica NBRC 106555</name>
    <dbReference type="NCBI Taxonomy" id="1223520"/>
    <lineage>
        <taxon>Bacteria</taxon>
        <taxon>Pseudomonadati</taxon>
        <taxon>Pseudomonadota</taxon>
        <taxon>Alphaproteobacteria</taxon>
        <taxon>Acetobacterales</taxon>
        <taxon>Acetobacteraceae</taxon>
        <taxon>Neokomagataea</taxon>
    </lineage>
</organism>
<evidence type="ECO:0000313" key="2">
    <source>
        <dbReference type="EMBL" id="GBR53888.1"/>
    </source>
</evidence>
<reference evidence="2 3" key="1">
    <citation type="submission" date="2013-04" db="EMBL/GenBank/DDBJ databases">
        <title>The genome sequencing project of 58 acetic acid bacteria.</title>
        <authorList>
            <person name="Okamoto-Kainuma A."/>
            <person name="Ishikawa M."/>
            <person name="Umino S."/>
            <person name="Koizumi Y."/>
            <person name="Shiwa Y."/>
            <person name="Yoshikawa H."/>
            <person name="Matsutani M."/>
            <person name="Matsushita K."/>
        </authorList>
    </citation>
    <scope>NUCLEOTIDE SEQUENCE [LARGE SCALE GENOMIC DNA]</scope>
    <source>
        <strain evidence="2 3">NBRC 106555</strain>
    </source>
</reference>
<dbReference type="Proteomes" id="UP001062632">
    <property type="component" value="Unassembled WGS sequence"/>
</dbReference>
<dbReference type="SUPFAM" id="SSF82171">
    <property type="entry name" value="DPP6 N-terminal domain-like"/>
    <property type="match status" value="1"/>
</dbReference>
<dbReference type="InterPro" id="IPR011042">
    <property type="entry name" value="6-blade_b-propeller_TolB-like"/>
</dbReference>
<dbReference type="InterPro" id="IPR050585">
    <property type="entry name" value="Xaa-Pro_dipeptidyl-ppase/CocE"/>
</dbReference>
<sequence length="636" mass="69274">MMDLHQQKSEGAVKAGFWPSWVSPSLVAGKTLSFNELRTAGNWVLWLETRPEDSGRSVITAFTPGGGYADLSPVQVSVGTSVHEYGGGAWDVRLGADNSPELVFSDRKTGGLWFGEQCVLQSNVHRYADITWATDGSGAFAVREQHQDAGEPVSVLVFVTRSGQETVLLEGADFYAAPRPSADGGWLAWFSWQHPHMPWTQTQLHVASLHHSKEGGLSLGRITDLTGPETCSIIEPRWSKDGALFATEDSSGFWAPVSFIHEAGEWNRQTHPFSGAEIGLPHWVFGQRSLLPVDANNLLALGVSDGFNIVQELKEGVWKSYTDISPSNVPEPLSDGRFAWIDTPSDVPPRIMVGGLSGLRHVIRNSVELPKGVTEQDVSIPQPMTFKTTGGAIAHALYYAPASHHYALEADELPPLVVMAHGGPTGRANPGFAFKVQFWTSRGFAVLDVNYRGSTGYGRDYRKALDGKWGVVDIDDVLAAGKAVIDQGRVDPKRCTIRGSSAGGLTVLGALARSKVFIAGTVLYGVTDLRGLVEETHKFEARYLDGLIGPYPQAEDVYLQRSPLTFAEDIAQPVLFLHGDEDKVVALSQAEDMVACLKQAELHVYAGEKHGFRQKETVMDAFVRELAFYQAVFASL</sequence>
<feature type="domain" description="Peptidase S9 prolyl oligopeptidase catalytic" evidence="1">
    <location>
        <begin position="431"/>
        <end position="633"/>
    </location>
</feature>
<protein>
    <submittedName>
        <fullName evidence="2">Peptidase S9</fullName>
    </submittedName>
</protein>
<dbReference type="Gene3D" id="3.40.50.1820">
    <property type="entry name" value="alpha/beta hydrolase"/>
    <property type="match status" value="1"/>
</dbReference>
<dbReference type="Pfam" id="PF00326">
    <property type="entry name" value="Peptidase_S9"/>
    <property type="match status" value="1"/>
</dbReference>
<gene>
    <name evidence="2" type="ORF">AA106555_1480</name>
</gene>
<dbReference type="InterPro" id="IPR001375">
    <property type="entry name" value="Peptidase_S9_cat"/>
</dbReference>
<evidence type="ECO:0000313" key="3">
    <source>
        <dbReference type="Proteomes" id="UP001062632"/>
    </source>
</evidence>
<dbReference type="SUPFAM" id="SSF53474">
    <property type="entry name" value="alpha/beta-Hydrolases"/>
    <property type="match status" value="1"/>
</dbReference>
<proteinExistence type="predicted"/>
<dbReference type="EMBL" id="BAQC01000038">
    <property type="protein sequence ID" value="GBR53888.1"/>
    <property type="molecule type" value="Genomic_DNA"/>
</dbReference>